<accession>A0A0D0D8P6</accession>
<evidence type="ECO:0000313" key="3">
    <source>
        <dbReference type="Proteomes" id="UP000054538"/>
    </source>
</evidence>
<gene>
    <name evidence="2" type="ORF">PAXRUDRAFT_519827</name>
</gene>
<proteinExistence type="predicted"/>
<organism evidence="2 3">
    <name type="scientific">Paxillus rubicundulus Ve08.2h10</name>
    <dbReference type="NCBI Taxonomy" id="930991"/>
    <lineage>
        <taxon>Eukaryota</taxon>
        <taxon>Fungi</taxon>
        <taxon>Dikarya</taxon>
        <taxon>Basidiomycota</taxon>
        <taxon>Agaricomycotina</taxon>
        <taxon>Agaricomycetes</taxon>
        <taxon>Agaricomycetidae</taxon>
        <taxon>Boletales</taxon>
        <taxon>Paxilineae</taxon>
        <taxon>Paxillaceae</taxon>
        <taxon>Paxillus</taxon>
    </lineage>
</organism>
<dbReference type="InParanoid" id="A0A0D0D8P6"/>
<evidence type="ECO:0000256" key="1">
    <source>
        <dbReference type="SAM" id="MobiDB-lite"/>
    </source>
</evidence>
<keyword evidence="3" id="KW-1185">Reference proteome</keyword>
<dbReference type="EMBL" id="KN825192">
    <property type="protein sequence ID" value="KIK93352.1"/>
    <property type="molecule type" value="Genomic_DNA"/>
</dbReference>
<evidence type="ECO:0000313" key="2">
    <source>
        <dbReference type="EMBL" id="KIK93352.1"/>
    </source>
</evidence>
<sequence>MHCTHLPGACPAPSGTGKRLPKPHTFSIKGPSLPQDPAFLIEKISRIVLKSHPCPHTWRWGMISPNPSLPRSPIPDRYDNIGLTQDDGTGFPHHPFPRAPGAPRGSRNFFHHRWHDYVMRRP</sequence>
<dbReference type="HOGENOM" id="CLU_2027468_0_0_1"/>
<protein>
    <submittedName>
        <fullName evidence="2">Unplaced genomic scaffold scaffold_370, whole genome shotgun sequence</fullName>
    </submittedName>
</protein>
<reference evidence="2 3" key="1">
    <citation type="submission" date="2014-04" db="EMBL/GenBank/DDBJ databases">
        <authorList>
            <consortium name="DOE Joint Genome Institute"/>
            <person name="Kuo A."/>
            <person name="Kohler A."/>
            <person name="Jargeat P."/>
            <person name="Nagy L.G."/>
            <person name="Floudas D."/>
            <person name="Copeland A."/>
            <person name="Barry K.W."/>
            <person name="Cichocki N."/>
            <person name="Veneault-Fourrey C."/>
            <person name="LaButti K."/>
            <person name="Lindquist E.A."/>
            <person name="Lipzen A."/>
            <person name="Lundell T."/>
            <person name="Morin E."/>
            <person name="Murat C."/>
            <person name="Sun H."/>
            <person name="Tunlid A."/>
            <person name="Henrissat B."/>
            <person name="Grigoriev I.V."/>
            <person name="Hibbett D.S."/>
            <person name="Martin F."/>
            <person name="Nordberg H.P."/>
            <person name="Cantor M.N."/>
            <person name="Hua S.X."/>
        </authorList>
    </citation>
    <scope>NUCLEOTIDE SEQUENCE [LARGE SCALE GENOMIC DNA]</scope>
    <source>
        <strain evidence="2 3">Ve08.2h10</strain>
    </source>
</reference>
<name>A0A0D0D8P6_9AGAM</name>
<dbReference type="AlphaFoldDB" id="A0A0D0D8P6"/>
<feature type="region of interest" description="Disordered" evidence="1">
    <location>
        <begin position="1"/>
        <end position="34"/>
    </location>
</feature>
<reference evidence="3" key="2">
    <citation type="submission" date="2015-01" db="EMBL/GenBank/DDBJ databases">
        <title>Evolutionary Origins and Diversification of the Mycorrhizal Mutualists.</title>
        <authorList>
            <consortium name="DOE Joint Genome Institute"/>
            <consortium name="Mycorrhizal Genomics Consortium"/>
            <person name="Kohler A."/>
            <person name="Kuo A."/>
            <person name="Nagy L.G."/>
            <person name="Floudas D."/>
            <person name="Copeland A."/>
            <person name="Barry K.W."/>
            <person name="Cichocki N."/>
            <person name="Veneault-Fourrey C."/>
            <person name="LaButti K."/>
            <person name="Lindquist E.A."/>
            <person name="Lipzen A."/>
            <person name="Lundell T."/>
            <person name="Morin E."/>
            <person name="Murat C."/>
            <person name="Riley R."/>
            <person name="Ohm R."/>
            <person name="Sun H."/>
            <person name="Tunlid A."/>
            <person name="Henrissat B."/>
            <person name="Grigoriev I.V."/>
            <person name="Hibbett D.S."/>
            <person name="Martin F."/>
        </authorList>
    </citation>
    <scope>NUCLEOTIDE SEQUENCE [LARGE SCALE GENOMIC DNA]</scope>
    <source>
        <strain evidence="3">Ve08.2h10</strain>
    </source>
</reference>
<dbReference type="Proteomes" id="UP000054538">
    <property type="component" value="Unassembled WGS sequence"/>
</dbReference>
<feature type="region of interest" description="Disordered" evidence="1">
    <location>
        <begin position="65"/>
        <end position="105"/>
    </location>
</feature>